<name>A0A0D0A3A2_9AGAM</name>
<dbReference type="STRING" id="930992.A0A0D0A3A2"/>
<dbReference type="EMBL" id="KN836139">
    <property type="protein sequence ID" value="KIK32709.1"/>
    <property type="molecule type" value="Genomic_DNA"/>
</dbReference>
<keyword evidence="2" id="KW-1185">Reference proteome</keyword>
<evidence type="ECO:0000313" key="2">
    <source>
        <dbReference type="Proteomes" id="UP000054485"/>
    </source>
</evidence>
<dbReference type="InParanoid" id="A0A0D0A3A2"/>
<sequence>MFGELNDLTVSTSLPIVLHDDLPMLLQYLYLLQVIKGSISGILSQIGMDQSPDDQEDGPPELMFIHGGNLVLIAGVDAPISKTATLADPSTLQQQQQALYQQQLASNQVLPSSRHLPHPSGSEKEMCQLMSILFVFVLELPWSITHFGSILLRECLCPTGFETSWADIVKLTYHCRITPHRTVQLLRPPLNNSLLCISCPPQSQQPMMIDPALLHLCPLPHHNPTSRSFPLPPHFTNFVACSLSRPHKAGVVLYLQVVQ</sequence>
<reference evidence="1 2" key="1">
    <citation type="submission" date="2014-04" db="EMBL/GenBank/DDBJ databases">
        <authorList>
            <consortium name="DOE Joint Genome Institute"/>
            <person name="Kuo A."/>
            <person name="Ruytinx J."/>
            <person name="Rineau F."/>
            <person name="Colpaert J."/>
            <person name="Kohler A."/>
            <person name="Nagy L.G."/>
            <person name="Floudas D."/>
            <person name="Copeland A."/>
            <person name="Barry K.W."/>
            <person name="Cichocki N."/>
            <person name="Veneault-Fourrey C."/>
            <person name="LaButti K."/>
            <person name="Lindquist E.A."/>
            <person name="Lipzen A."/>
            <person name="Lundell T."/>
            <person name="Morin E."/>
            <person name="Murat C."/>
            <person name="Sun H."/>
            <person name="Tunlid A."/>
            <person name="Henrissat B."/>
            <person name="Grigoriev I.V."/>
            <person name="Hibbett D.S."/>
            <person name="Martin F."/>
            <person name="Nordberg H.P."/>
            <person name="Cantor M.N."/>
            <person name="Hua S.X."/>
        </authorList>
    </citation>
    <scope>NUCLEOTIDE SEQUENCE [LARGE SCALE GENOMIC DNA]</scope>
    <source>
        <strain evidence="1 2">UH-Slu-Lm8-n1</strain>
    </source>
</reference>
<dbReference type="HOGENOM" id="CLU_1074320_0_0_1"/>
<dbReference type="Proteomes" id="UP000054485">
    <property type="component" value="Unassembled WGS sequence"/>
</dbReference>
<reference evidence="2" key="2">
    <citation type="submission" date="2015-01" db="EMBL/GenBank/DDBJ databases">
        <title>Evolutionary Origins and Diversification of the Mycorrhizal Mutualists.</title>
        <authorList>
            <consortium name="DOE Joint Genome Institute"/>
            <consortium name="Mycorrhizal Genomics Consortium"/>
            <person name="Kohler A."/>
            <person name="Kuo A."/>
            <person name="Nagy L.G."/>
            <person name="Floudas D."/>
            <person name="Copeland A."/>
            <person name="Barry K.W."/>
            <person name="Cichocki N."/>
            <person name="Veneault-Fourrey C."/>
            <person name="LaButti K."/>
            <person name="Lindquist E.A."/>
            <person name="Lipzen A."/>
            <person name="Lundell T."/>
            <person name="Morin E."/>
            <person name="Murat C."/>
            <person name="Riley R."/>
            <person name="Ohm R."/>
            <person name="Sun H."/>
            <person name="Tunlid A."/>
            <person name="Henrissat B."/>
            <person name="Grigoriev I.V."/>
            <person name="Hibbett D.S."/>
            <person name="Martin F."/>
        </authorList>
    </citation>
    <scope>NUCLEOTIDE SEQUENCE [LARGE SCALE GENOMIC DNA]</scope>
    <source>
        <strain evidence="2">UH-Slu-Lm8-n1</strain>
    </source>
</reference>
<protein>
    <submittedName>
        <fullName evidence="1">Uncharacterized protein</fullName>
    </submittedName>
</protein>
<gene>
    <name evidence="1" type="ORF">CY34DRAFT_18853</name>
</gene>
<proteinExistence type="predicted"/>
<evidence type="ECO:0000313" key="1">
    <source>
        <dbReference type="EMBL" id="KIK32709.1"/>
    </source>
</evidence>
<dbReference type="AlphaFoldDB" id="A0A0D0A3A2"/>
<accession>A0A0D0A3A2</accession>
<organism evidence="1 2">
    <name type="scientific">Suillus luteus UH-Slu-Lm8-n1</name>
    <dbReference type="NCBI Taxonomy" id="930992"/>
    <lineage>
        <taxon>Eukaryota</taxon>
        <taxon>Fungi</taxon>
        <taxon>Dikarya</taxon>
        <taxon>Basidiomycota</taxon>
        <taxon>Agaricomycotina</taxon>
        <taxon>Agaricomycetes</taxon>
        <taxon>Agaricomycetidae</taxon>
        <taxon>Boletales</taxon>
        <taxon>Suillineae</taxon>
        <taxon>Suillaceae</taxon>
        <taxon>Suillus</taxon>
    </lineage>
</organism>